<dbReference type="PANTHER" id="PTHR14226:SF29">
    <property type="entry name" value="NEUROPATHY TARGET ESTERASE SWS"/>
    <property type="match status" value="1"/>
</dbReference>
<evidence type="ECO:0000256" key="3">
    <source>
        <dbReference type="ARBA" id="ARBA00023098"/>
    </source>
</evidence>
<comment type="caution">
    <text evidence="4">Lacks conserved residue(s) required for the propagation of feature annotation.</text>
</comment>
<dbReference type="InterPro" id="IPR016035">
    <property type="entry name" value="Acyl_Trfase/lysoPLipase"/>
</dbReference>
<dbReference type="Pfam" id="PF01734">
    <property type="entry name" value="Patatin"/>
    <property type="match status" value="1"/>
</dbReference>
<gene>
    <name evidence="6" type="ORF">SAMN02745150_01283</name>
</gene>
<dbReference type="AlphaFoldDB" id="A0A1I1EVK8"/>
<dbReference type="Proteomes" id="UP000240042">
    <property type="component" value="Unassembled WGS sequence"/>
</dbReference>
<dbReference type="InterPro" id="IPR002641">
    <property type="entry name" value="PNPLA_dom"/>
</dbReference>
<evidence type="ECO:0000256" key="1">
    <source>
        <dbReference type="ARBA" id="ARBA00022801"/>
    </source>
</evidence>
<organism evidence="6 7">
    <name type="scientific">Brevinema andersonii</name>
    <dbReference type="NCBI Taxonomy" id="34097"/>
    <lineage>
        <taxon>Bacteria</taxon>
        <taxon>Pseudomonadati</taxon>
        <taxon>Spirochaetota</taxon>
        <taxon>Spirochaetia</taxon>
        <taxon>Brevinematales</taxon>
        <taxon>Brevinemataceae</taxon>
        <taxon>Brevinema</taxon>
    </lineage>
</organism>
<dbReference type="Gene3D" id="3.40.1090.10">
    <property type="entry name" value="Cytosolic phospholipase A2 catalytic domain"/>
    <property type="match status" value="1"/>
</dbReference>
<evidence type="ECO:0000313" key="7">
    <source>
        <dbReference type="Proteomes" id="UP000240042"/>
    </source>
</evidence>
<accession>A0A1I1EVK8</accession>
<sequence>MGYSADEILDIIENKTQFFQLLTTFNLNLLPKTGIFSGTKIADEINTLAGNRTIEELNIPFICRAADILHFKEVVFTQGNIGLAVKASCSIPGFFSAVEYNHHILVDGSVLGPVPIQLIRKHFHGPVLASNLIAYDSLDDEHAHKVNRSIKGDLLSRILPIADPVIKSFLLIQSRITALEYQMTPPDISVQFSGTYHPTLSNMQKIKYKLINDGYQAAISTLEKTGF</sequence>
<evidence type="ECO:0000256" key="2">
    <source>
        <dbReference type="ARBA" id="ARBA00022963"/>
    </source>
</evidence>
<dbReference type="InterPro" id="IPR050301">
    <property type="entry name" value="NTE"/>
</dbReference>
<protein>
    <submittedName>
        <fullName evidence="6">Patatin-like phospholipase</fullName>
    </submittedName>
</protein>
<keyword evidence="3" id="KW-0443">Lipid metabolism</keyword>
<dbReference type="PROSITE" id="PS51635">
    <property type="entry name" value="PNPLA"/>
    <property type="match status" value="1"/>
</dbReference>
<dbReference type="EMBL" id="FOKY01000019">
    <property type="protein sequence ID" value="SFB91007.1"/>
    <property type="molecule type" value="Genomic_DNA"/>
</dbReference>
<dbReference type="GO" id="GO:0016042">
    <property type="term" value="P:lipid catabolic process"/>
    <property type="evidence" value="ECO:0007669"/>
    <property type="project" value="UniProtKB-KW"/>
</dbReference>
<keyword evidence="1" id="KW-0378">Hydrolase</keyword>
<dbReference type="STRING" id="34097.SAMN02745150_01283"/>
<keyword evidence="7" id="KW-1185">Reference proteome</keyword>
<proteinExistence type="predicted"/>
<evidence type="ECO:0000256" key="4">
    <source>
        <dbReference type="PROSITE-ProRule" id="PRU01161"/>
    </source>
</evidence>
<dbReference type="PANTHER" id="PTHR14226">
    <property type="entry name" value="NEUROPATHY TARGET ESTERASE/SWISS CHEESE D.MELANOGASTER"/>
    <property type="match status" value="1"/>
</dbReference>
<dbReference type="SUPFAM" id="SSF52151">
    <property type="entry name" value="FabD/lysophospholipase-like"/>
    <property type="match status" value="1"/>
</dbReference>
<evidence type="ECO:0000313" key="6">
    <source>
        <dbReference type="EMBL" id="SFB91007.1"/>
    </source>
</evidence>
<evidence type="ECO:0000259" key="5">
    <source>
        <dbReference type="PROSITE" id="PS51635"/>
    </source>
</evidence>
<dbReference type="GO" id="GO:0016787">
    <property type="term" value="F:hydrolase activity"/>
    <property type="evidence" value="ECO:0007669"/>
    <property type="project" value="UniProtKB-KW"/>
</dbReference>
<feature type="domain" description="PNPLA" evidence="5">
    <location>
        <begin position="1"/>
        <end position="120"/>
    </location>
</feature>
<name>A0A1I1EVK8_BREAD</name>
<reference evidence="7" key="1">
    <citation type="submission" date="2016-10" db="EMBL/GenBank/DDBJ databases">
        <authorList>
            <person name="Varghese N."/>
            <person name="Submissions S."/>
        </authorList>
    </citation>
    <scope>NUCLEOTIDE SEQUENCE [LARGE SCALE GENOMIC DNA]</scope>
    <source>
        <strain evidence="7">ATCC 43811</strain>
    </source>
</reference>
<keyword evidence="2" id="KW-0442">Lipid degradation</keyword>